<name>A0ACB8QB12_9AGAM</name>
<reference evidence="1" key="2">
    <citation type="journal article" date="2022" name="New Phytol.">
        <title>Evolutionary transition to the ectomycorrhizal habit in the genomes of a hyperdiverse lineage of mushroom-forming fungi.</title>
        <authorList>
            <person name="Looney B."/>
            <person name="Miyauchi S."/>
            <person name="Morin E."/>
            <person name="Drula E."/>
            <person name="Courty P.E."/>
            <person name="Kohler A."/>
            <person name="Kuo A."/>
            <person name="LaButti K."/>
            <person name="Pangilinan J."/>
            <person name="Lipzen A."/>
            <person name="Riley R."/>
            <person name="Andreopoulos W."/>
            <person name="He G."/>
            <person name="Johnson J."/>
            <person name="Nolan M."/>
            <person name="Tritt A."/>
            <person name="Barry K.W."/>
            <person name="Grigoriev I.V."/>
            <person name="Nagy L.G."/>
            <person name="Hibbett D."/>
            <person name="Henrissat B."/>
            <person name="Matheny P.B."/>
            <person name="Labbe J."/>
            <person name="Martin F.M."/>
        </authorList>
    </citation>
    <scope>NUCLEOTIDE SEQUENCE</scope>
    <source>
        <strain evidence="1">EC-137</strain>
    </source>
</reference>
<reference evidence="1" key="1">
    <citation type="submission" date="2021-02" db="EMBL/GenBank/DDBJ databases">
        <authorList>
            <consortium name="DOE Joint Genome Institute"/>
            <person name="Ahrendt S."/>
            <person name="Looney B.P."/>
            <person name="Miyauchi S."/>
            <person name="Morin E."/>
            <person name="Drula E."/>
            <person name="Courty P.E."/>
            <person name="Chicoki N."/>
            <person name="Fauchery L."/>
            <person name="Kohler A."/>
            <person name="Kuo A."/>
            <person name="Labutti K."/>
            <person name="Pangilinan J."/>
            <person name="Lipzen A."/>
            <person name="Riley R."/>
            <person name="Andreopoulos W."/>
            <person name="He G."/>
            <person name="Johnson J."/>
            <person name="Barry K.W."/>
            <person name="Grigoriev I.V."/>
            <person name="Nagy L."/>
            <person name="Hibbett D."/>
            <person name="Henrissat B."/>
            <person name="Matheny P.B."/>
            <person name="Labbe J."/>
            <person name="Martin F."/>
        </authorList>
    </citation>
    <scope>NUCLEOTIDE SEQUENCE</scope>
    <source>
        <strain evidence="1">EC-137</strain>
    </source>
</reference>
<gene>
    <name evidence="1" type="ORF">K488DRAFT_57375</name>
</gene>
<evidence type="ECO:0000313" key="2">
    <source>
        <dbReference type="Proteomes" id="UP000814128"/>
    </source>
</evidence>
<dbReference type="EMBL" id="MU273707">
    <property type="protein sequence ID" value="KAI0028991.1"/>
    <property type="molecule type" value="Genomic_DNA"/>
</dbReference>
<dbReference type="Proteomes" id="UP000814128">
    <property type="component" value="Unassembled WGS sequence"/>
</dbReference>
<accession>A0ACB8QB12</accession>
<protein>
    <submittedName>
        <fullName evidence="1">P-loop containing nucleoside triphosphate hydrolase protein</fullName>
    </submittedName>
</protein>
<comment type="caution">
    <text evidence="1">The sequence shown here is derived from an EMBL/GenBank/DDBJ whole genome shotgun (WGS) entry which is preliminary data.</text>
</comment>
<organism evidence="1 2">
    <name type="scientific">Vararia minispora EC-137</name>
    <dbReference type="NCBI Taxonomy" id="1314806"/>
    <lineage>
        <taxon>Eukaryota</taxon>
        <taxon>Fungi</taxon>
        <taxon>Dikarya</taxon>
        <taxon>Basidiomycota</taxon>
        <taxon>Agaricomycotina</taxon>
        <taxon>Agaricomycetes</taxon>
        <taxon>Russulales</taxon>
        <taxon>Lachnocladiaceae</taxon>
        <taxon>Vararia</taxon>
    </lineage>
</organism>
<proteinExistence type="predicted"/>
<evidence type="ECO:0000313" key="1">
    <source>
        <dbReference type="EMBL" id="KAI0028991.1"/>
    </source>
</evidence>
<keyword evidence="1" id="KW-0378">Hydrolase</keyword>
<keyword evidence="2" id="KW-1185">Reference proteome</keyword>
<sequence length="781" mass="87951">MVPRGNVRLYPSHFHGWLLRGSVAVEFRPDRPLQILAGPGSGKTKVLTARIAHLILVHSIPPWAICAVTFTNKAANEMKDRLTKLIGKRGTNQLKMGTIHALCAKLLRHHATLVDLTDNFTILDADEGEKLVGRLLKPHADEMRDNDCTLTRKDIHNKISRSKSKGFSPDTHVLDLLQHHHHHHVPDTKRAEATLAYAHRLVVRIWRAYDAELRASNLLDFDDLLVFGVRLVKNYKQAVGWCRHVLVDEFQDTNSLQYQLMRYIAADHDHITIVGDPDQSIYGWRSADTTNLQHMKDDFPRTQRIFLEQNYRSTASILSVSHAIIAQDKKRVQKTLHTQHPSGPRPMLCWFQSEHAESLFIAAEIKRLVACSGGMLRWQDFVVLLRFSALSRNVEAALQIEGIPHRVLKGARFFERAEIKDVLAFLQIADNPRSLPAFIRTVNCPPRGIGDKSVAQIVQRAEREKMSAFETCAAIVDGRIPDNKPNVKKKLTPYVRIVRNLQRDAAAGTSAADLVRRVLKLTEYVEYLRRGEGFEARLENVREFVSFAMQEQDGLAERGRTEDAVVVGQGEAATTPLREFLQNAMLTTNPEDSTEDDNDKVTISTCHAAKGLEWPVVFIPGVETDIFPFKRVEDANEERRLLYVAATRAQGLLYMLHCGQRMSGGSQEARELSRFIKLPLKDDRRLMSPELPALNADSRAVLAAVLGRPEPDAAECETRMAELCVFAKRVRAGCLWLTLSSPQRSVELEDASLRLDRAELSVARADPETAAEESGWPRSVG</sequence>